<gene>
    <name evidence="1" type="ORF">INT45_010895</name>
</gene>
<comment type="caution">
    <text evidence="1">The sequence shown here is derived from an EMBL/GenBank/DDBJ whole genome shotgun (WGS) entry which is preliminary data.</text>
</comment>
<organism evidence="1 2">
    <name type="scientific">Circinella minor</name>
    <dbReference type="NCBI Taxonomy" id="1195481"/>
    <lineage>
        <taxon>Eukaryota</taxon>
        <taxon>Fungi</taxon>
        <taxon>Fungi incertae sedis</taxon>
        <taxon>Mucoromycota</taxon>
        <taxon>Mucoromycotina</taxon>
        <taxon>Mucoromycetes</taxon>
        <taxon>Mucorales</taxon>
        <taxon>Lichtheimiaceae</taxon>
        <taxon>Circinella</taxon>
    </lineage>
</organism>
<dbReference type="GO" id="GO:0031146">
    <property type="term" value="P:SCF-dependent proteasomal ubiquitin-dependent protein catabolic process"/>
    <property type="evidence" value="ECO:0007669"/>
    <property type="project" value="TreeGrafter"/>
</dbReference>
<keyword evidence="2" id="KW-1185">Reference proteome</keyword>
<accession>A0A8H7VJA4</accession>
<evidence type="ECO:0008006" key="3">
    <source>
        <dbReference type="Google" id="ProtNLM"/>
    </source>
</evidence>
<name>A0A8H7VJA4_9FUNG</name>
<dbReference type="PANTHER" id="PTHR13318">
    <property type="entry name" value="PARTNER OF PAIRED, ISOFORM B-RELATED"/>
    <property type="match status" value="1"/>
</dbReference>
<dbReference type="Proteomes" id="UP000646827">
    <property type="component" value="Unassembled WGS sequence"/>
</dbReference>
<evidence type="ECO:0000313" key="2">
    <source>
        <dbReference type="Proteomes" id="UP000646827"/>
    </source>
</evidence>
<dbReference type="AlphaFoldDB" id="A0A8H7VJA4"/>
<dbReference type="OrthoDB" id="2284247at2759"/>
<proteinExistence type="predicted"/>
<dbReference type="InterPro" id="IPR032675">
    <property type="entry name" value="LRR_dom_sf"/>
</dbReference>
<dbReference type="PANTHER" id="PTHR13318:SF190">
    <property type="entry name" value="PARTNER OF PAIRED, ISOFORM B"/>
    <property type="match status" value="1"/>
</dbReference>
<sequence>MHRFPTITNNDNSVTASNIGYPLDSDHTEENFEYDYFDKLELMFLSEPSISYKPGSSIIRLELVNTLFDTLPNVFWQQFPSLRHLTIRISFIISLSTLVHDILYHCPNIKTLDLGPALNNKRQSSASAKIDFIPLPAITNYYNKQLPLFDNNNKDKKEGLVSFNLLCQTMMGNLGSNKELANLINYNSNTLESVHIRPRIICGETDRNIDSNDDSDNSLEVLPSMVTYHLYSLTRLRDLGFHGYMTEDLTRLGIDLGKIIRNCSMLESLALEEISIRDTDMFQIATHCKNLRRFRLVLGQPHDYYTVASMKHFLNHTEAKLEDIYLDGSWTLDDEALKILGTQHRSHLKSLALLNCNTVTMKGLSTFVNALVSEEKSAKHQEQLQSNNNNLVIDDHYHGPQLHQLSLYHLNKDIDIQQCIDQIIAPLVEIKSKEMRNNEEKRELQLLQGFDWVTDSLPPKDNKQLISSLERITSIMRNTTNNNLNVRTLYGTQQYWLFTCEQETNVTSKYFENIPLSKLRHTT</sequence>
<evidence type="ECO:0000313" key="1">
    <source>
        <dbReference type="EMBL" id="KAG2224946.1"/>
    </source>
</evidence>
<dbReference type="Gene3D" id="3.80.10.10">
    <property type="entry name" value="Ribonuclease Inhibitor"/>
    <property type="match status" value="1"/>
</dbReference>
<reference evidence="1 2" key="1">
    <citation type="submission" date="2020-12" db="EMBL/GenBank/DDBJ databases">
        <title>Metabolic potential, ecology and presence of endohyphal bacteria is reflected in genomic diversity of Mucoromycotina.</title>
        <authorList>
            <person name="Muszewska A."/>
            <person name="Okrasinska A."/>
            <person name="Steczkiewicz K."/>
            <person name="Drgas O."/>
            <person name="Orlowska M."/>
            <person name="Perlinska-Lenart U."/>
            <person name="Aleksandrzak-Piekarczyk T."/>
            <person name="Szatraj K."/>
            <person name="Zielenkiewicz U."/>
            <person name="Pilsyk S."/>
            <person name="Malc E."/>
            <person name="Mieczkowski P."/>
            <person name="Kruszewska J.S."/>
            <person name="Biernat P."/>
            <person name="Pawlowska J."/>
        </authorList>
    </citation>
    <scope>NUCLEOTIDE SEQUENCE [LARGE SCALE GENOMIC DNA]</scope>
    <source>
        <strain evidence="1 2">CBS 142.35</strain>
    </source>
</reference>
<protein>
    <recommendedName>
        <fullName evidence="3">RNI-like protein</fullName>
    </recommendedName>
</protein>
<dbReference type="GO" id="GO:0019005">
    <property type="term" value="C:SCF ubiquitin ligase complex"/>
    <property type="evidence" value="ECO:0007669"/>
    <property type="project" value="TreeGrafter"/>
</dbReference>
<dbReference type="EMBL" id="JAEPRB010000035">
    <property type="protein sequence ID" value="KAG2224946.1"/>
    <property type="molecule type" value="Genomic_DNA"/>
</dbReference>
<dbReference type="SUPFAM" id="SSF52047">
    <property type="entry name" value="RNI-like"/>
    <property type="match status" value="1"/>
</dbReference>